<evidence type="ECO:0000313" key="3">
    <source>
        <dbReference type="Proteomes" id="UP001055102"/>
    </source>
</evidence>
<keyword evidence="1" id="KW-0472">Membrane</keyword>
<keyword evidence="1" id="KW-1133">Transmembrane helix</keyword>
<dbReference type="PANTHER" id="PTHR34821">
    <property type="entry name" value="INNER MEMBRANE PROTEIN YDCZ"/>
    <property type="match status" value="1"/>
</dbReference>
<reference evidence="2" key="2">
    <citation type="submission" date="2021-08" db="EMBL/GenBank/DDBJ databases">
        <authorList>
            <person name="Tani A."/>
            <person name="Ola A."/>
            <person name="Ogura Y."/>
            <person name="Katsura K."/>
            <person name="Hayashi T."/>
        </authorList>
    </citation>
    <scope>NUCLEOTIDE SEQUENCE</scope>
    <source>
        <strain evidence="2">LMG 23639</strain>
    </source>
</reference>
<evidence type="ECO:0000313" key="2">
    <source>
        <dbReference type="EMBL" id="GJE08515.1"/>
    </source>
</evidence>
<organism evidence="2 3">
    <name type="scientific">Methylobacterium jeotgali</name>
    <dbReference type="NCBI Taxonomy" id="381630"/>
    <lineage>
        <taxon>Bacteria</taxon>
        <taxon>Pseudomonadati</taxon>
        <taxon>Pseudomonadota</taxon>
        <taxon>Alphaproteobacteria</taxon>
        <taxon>Hyphomicrobiales</taxon>
        <taxon>Methylobacteriaceae</taxon>
        <taxon>Methylobacterium</taxon>
    </lineage>
</organism>
<gene>
    <name evidence="2" type="ORF">AOPFMNJM_3854</name>
</gene>
<name>A0ABQ4T157_9HYPH</name>
<comment type="caution">
    <text evidence="2">The sequence shown here is derived from an EMBL/GenBank/DDBJ whole genome shotgun (WGS) entry which is preliminary data.</text>
</comment>
<dbReference type="Pfam" id="PF04657">
    <property type="entry name" value="DMT_YdcZ"/>
    <property type="match status" value="1"/>
</dbReference>
<keyword evidence="1" id="KW-0812">Transmembrane</keyword>
<accession>A0ABQ4T157</accession>
<dbReference type="RefSeq" id="WP_238278277.1">
    <property type="nucleotide sequence ID" value="NZ_BPQR01000081.1"/>
</dbReference>
<proteinExistence type="predicted"/>
<dbReference type="InterPro" id="IPR006750">
    <property type="entry name" value="YdcZ"/>
</dbReference>
<sequence length="147" mass="14640">MWIAYPLILLVGIATAVQPGMNAALARGLGQPFAGGIAVGLTTATTVLLIGLVSGRLSWPGPEQIAAVPWWGWLGGALGGGIVAAQLTLAQGVGAATFLGLTVTAGVIASIVLDHFGWVGFEPHAAGPLRLLGGALMIGGVLLVARS</sequence>
<dbReference type="Proteomes" id="UP001055102">
    <property type="component" value="Unassembled WGS sequence"/>
</dbReference>
<evidence type="ECO:0008006" key="4">
    <source>
        <dbReference type="Google" id="ProtNLM"/>
    </source>
</evidence>
<feature type="transmembrane region" description="Helical" evidence="1">
    <location>
        <begin position="125"/>
        <end position="145"/>
    </location>
</feature>
<keyword evidence="3" id="KW-1185">Reference proteome</keyword>
<evidence type="ECO:0000256" key="1">
    <source>
        <dbReference type="SAM" id="Phobius"/>
    </source>
</evidence>
<protein>
    <recommendedName>
        <fullName evidence="4">EamA-like transporter family protein</fullName>
    </recommendedName>
</protein>
<feature type="transmembrane region" description="Helical" evidence="1">
    <location>
        <begin position="36"/>
        <end position="55"/>
    </location>
</feature>
<dbReference type="PANTHER" id="PTHR34821:SF2">
    <property type="entry name" value="INNER MEMBRANE PROTEIN YDCZ"/>
    <property type="match status" value="1"/>
</dbReference>
<feature type="transmembrane region" description="Helical" evidence="1">
    <location>
        <begin position="67"/>
        <end position="87"/>
    </location>
</feature>
<feature type="transmembrane region" description="Helical" evidence="1">
    <location>
        <begin position="93"/>
        <end position="113"/>
    </location>
</feature>
<reference evidence="2" key="1">
    <citation type="journal article" date="2021" name="Front. Microbiol.">
        <title>Comprehensive Comparative Genomics and Phenotyping of Methylobacterium Species.</title>
        <authorList>
            <person name="Alessa O."/>
            <person name="Ogura Y."/>
            <person name="Fujitani Y."/>
            <person name="Takami H."/>
            <person name="Hayashi T."/>
            <person name="Sahin N."/>
            <person name="Tani A."/>
        </authorList>
    </citation>
    <scope>NUCLEOTIDE SEQUENCE</scope>
    <source>
        <strain evidence="2">LMG 23639</strain>
    </source>
</reference>
<dbReference type="EMBL" id="BPQR01000081">
    <property type="protein sequence ID" value="GJE08515.1"/>
    <property type="molecule type" value="Genomic_DNA"/>
</dbReference>